<name>A0ACC3N8I4_9PEZI</name>
<accession>A0ACC3N8I4</accession>
<dbReference type="EMBL" id="JAUTXU010000071">
    <property type="protein sequence ID" value="KAK3712151.1"/>
    <property type="molecule type" value="Genomic_DNA"/>
</dbReference>
<keyword evidence="2" id="KW-1185">Reference proteome</keyword>
<comment type="caution">
    <text evidence="1">The sequence shown here is derived from an EMBL/GenBank/DDBJ whole genome shotgun (WGS) entry which is preliminary data.</text>
</comment>
<reference evidence="1" key="1">
    <citation type="submission" date="2023-07" db="EMBL/GenBank/DDBJ databases">
        <title>Black Yeasts Isolated from many extreme environments.</title>
        <authorList>
            <person name="Coleine C."/>
            <person name="Stajich J.E."/>
            <person name="Selbmann L."/>
        </authorList>
    </citation>
    <scope>NUCLEOTIDE SEQUENCE</scope>
    <source>
        <strain evidence="1">CCFEE 5714</strain>
    </source>
</reference>
<evidence type="ECO:0000313" key="1">
    <source>
        <dbReference type="EMBL" id="KAK3712151.1"/>
    </source>
</evidence>
<organism evidence="1 2">
    <name type="scientific">Vermiconidia calcicola</name>
    <dbReference type="NCBI Taxonomy" id="1690605"/>
    <lineage>
        <taxon>Eukaryota</taxon>
        <taxon>Fungi</taxon>
        <taxon>Dikarya</taxon>
        <taxon>Ascomycota</taxon>
        <taxon>Pezizomycotina</taxon>
        <taxon>Dothideomycetes</taxon>
        <taxon>Dothideomycetidae</taxon>
        <taxon>Mycosphaerellales</taxon>
        <taxon>Extremaceae</taxon>
        <taxon>Vermiconidia</taxon>
    </lineage>
</organism>
<gene>
    <name evidence="1" type="ORF">LTR37_009242</name>
</gene>
<dbReference type="Proteomes" id="UP001281147">
    <property type="component" value="Unassembled WGS sequence"/>
</dbReference>
<protein>
    <submittedName>
        <fullName evidence="1">Uncharacterized protein</fullName>
    </submittedName>
</protein>
<proteinExistence type="predicted"/>
<evidence type="ECO:0000313" key="2">
    <source>
        <dbReference type="Proteomes" id="UP001281147"/>
    </source>
</evidence>
<sequence length="191" mass="21578">MENGLVFAPANNRTSLKVLVTYNGILKFSKIDEADWAYQPDKPDTRPSFVLHFQNEREYLTLILSLCCAMISQYSRCLEMRCWDLNSAEIALAQHLADAAMKHAFAVVTDKNAPICLDDIYDLVLWAEFYLDACSDIDLDLGGATKNRSTRQTIARWIYLVDGTIMHLQPHLRGEGTVTMSRVLGTSFQGH</sequence>